<comment type="caution">
    <text evidence="2">The sequence shown here is derived from an EMBL/GenBank/DDBJ whole genome shotgun (WGS) entry which is preliminary data.</text>
</comment>
<proteinExistence type="predicted"/>
<reference evidence="2" key="1">
    <citation type="submission" date="2022-09" db="EMBL/GenBank/DDBJ databases">
        <title>Intensive care unit water sources are persistently colonized with multi-drug resistant bacteria and are the site of extensive horizontal gene transfer of antibiotic resistance genes.</title>
        <authorList>
            <person name="Diorio-Toth L."/>
        </authorList>
    </citation>
    <scope>NUCLEOTIDE SEQUENCE</scope>
    <source>
        <strain evidence="2">GD03918</strain>
    </source>
</reference>
<protein>
    <submittedName>
        <fullName evidence="2">Uncharacterized protein</fullName>
    </submittedName>
</protein>
<evidence type="ECO:0000313" key="2">
    <source>
        <dbReference type="EMBL" id="MDH0962885.1"/>
    </source>
</evidence>
<evidence type="ECO:0000256" key="1">
    <source>
        <dbReference type="ARBA" id="ARBA00023172"/>
    </source>
</evidence>
<dbReference type="RefSeq" id="WP_279943881.1">
    <property type="nucleotide sequence ID" value="NZ_JAOCBF010000009.1"/>
</dbReference>
<dbReference type="Gene3D" id="1.10.443.10">
    <property type="entry name" value="Intergrase catalytic core"/>
    <property type="match status" value="1"/>
</dbReference>
<sequence>MKNWLTVSSKKTLTFAQFLVINSQLANISDTWADLWALIFHTGLSAGRLLALRYDDVDGDSILIREQGRLKELCIELSSPAMAMIDRRRKNYPGDVFVFQSHSNRVKYERRPVTLIAFNTALRRAAKLLPEVTVSSSSARRVTE</sequence>
<organism evidence="2 3">
    <name type="scientific">Klebsiella michiganensis</name>
    <dbReference type="NCBI Taxonomy" id="1134687"/>
    <lineage>
        <taxon>Bacteria</taxon>
        <taxon>Pseudomonadati</taxon>
        <taxon>Pseudomonadota</taxon>
        <taxon>Gammaproteobacteria</taxon>
        <taxon>Enterobacterales</taxon>
        <taxon>Enterobacteriaceae</taxon>
        <taxon>Klebsiella/Raoultella group</taxon>
        <taxon>Klebsiella</taxon>
    </lineage>
</organism>
<dbReference type="AlphaFoldDB" id="A0AAJ1KQG5"/>
<dbReference type="Proteomes" id="UP001159937">
    <property type="component" value="Unassembled WGS sequence"/>
</dbReference>
<dbReference type="InterPro" id="IPR013762">
    <property type="entry name" value="Integrase-like_cat_sf"/>
</dbReference>
<evidence type="ECO:0000313" key="3">
    <source>
        <dbReference type="Proteomes" id="UP001159937"/>
    </source>
</evidence>
<dbReference type="InterPro" id="IPR011010">
    <property type="entry name" value="DNA_brk_join_enz"/>
</dbReference>
<accession>A0AAJ1KQG5</accession>
<dbReference type="GO" id="GO:0015074">
    <property type="term" value="P:DNA integration"/>
    <property type="evidence" value="ECO:0007669"/>
    <property type="project" value="InterPro"/>
</dbReference>
<dbReference type="GO" id="GO:0003677">
    <property type="term" value="F:DNA binding"/>
    <property type="evidence" value="ECO:0007669"/>
    <property type="project" value="InterPro"/>
</dbReference>
<gene>
    <name evidence="2" type="ORF">N5C89_08565</name>
</gene>
<dbReference type="EMBL" id="JAOCBF010000009">
    <property type="protein sequence ID" value="MDH0962885.1"/>
    <property type="molecule type" value="Genomic_DNA"/>
</dbReference>
<name>A0AAJ1KQG5_9ENTR</name>
<dbReference type="GO" id="GO:0006310">
    <property type="term" value="P:DNA recombination"/>
    <property type="evidence" value="ECO:0007669"/>
    <property type="project" value="UniProtKB-KW"/>
</dbReference>
<keyword evidence="1" id="KW-0233">DNA recombination</keyword>
<dbReference type="SUPFAM" id="SSF56349">
    <property type="entry name" value="DNA breaking-rejoining enzymes"/>
    <property type="match status" value="1"/>
</dbReference>